<evidence type="ECO:0000313" key="1">
    <source>
        <dbReference type="EMBL" id="KAK0472447.1"/>
    </source>
</evidence>
<proteinExistence type="predicted"/>
<reference evidence="1" key="1">
    <citation type="submission" date="2023-06" db="EMBL/GenBank/DDBJ databases">
        <authorList>
            <consortium name="Lawrence Berkeley National Laboratory"/>
            <person name="Ahrendt S."/>
            <person name="Sahu N."/>
            <person name="Indic B."/>
            <person name="Wong-Bajracharya J."/>
            <person name="Merenyi Z."/>
            <person name="Ke H.-M."/>
            <person name="Monk M."/>
            <person name="Kocsube S."/>
            <person name="Drula E."/>
            <person name="Lipzen A."/>
            <person name="Balint B."/>
            <person name="Henrissat B."/>
            <person name="Andreopoulos B."/>
            <person name="Martin F.M."/>
            <person name="Harder C.B."/>
            <person name="Rigling D."/>
            <person name="Ford K.L."/>
            <person name="Foster G.D."/>
            <person name="Pangilinan J."/>
            <person name="Papanicolaou A."/>
            <person name="Barry K."/>
            <person name="LaButti K."/>
            <person name="Viragh M."/>
            <person name="Koriabine M."/>
            <person name="Yan M."/>
            <person name="Riley R."/>
            <person name="Champramary S."/>
            <person name="Plett K.L."/>
            <person name="Tsai I.J."/>
            <person name="Slot J."/>
            <person name="Sipos G."/>
            <person name="Plett J."/>
            <person name="Nagy L.G."/>
            <person name="Grigoriev I.V."/>
        </authorList>
    </citation>
    <scope>NUCLEOTIDE SEQUENCE</scope>
    <source>
        <strain evidence="1">ICMP 16352</strain>
    </source>
</reference>
<gene>
    <name evidence="1" type="ORF">IW261DRAFT_806761</name>
</gene>
<protein>
    <submittedName>
        <fullName evidence="1">Uncharacterized protein</fullName>
    </submittedName>
</protein>
<dbReference type="AlphaFoldDB" id="A0AA39NV61"/>
<dbReference type="Proteomes" id="UP001175227">
    <property type="component" value="Unassembled WGS sequence"/>
</dbReference>
<sequence>MATLIVLPTCLPAFDEFDTVTAEPYPSFSLRAEGVISLPGITSLPRPKPLIGETGILIVSDFNNRFLLSTLEVIQCGTLFKFNGLGLSPSNSSRTIRMCIQCL</sequence>
<name>A0AA39NV61_9AGAR</name>
<keyword evidence="2" id="KW-1185">Reference proteome</keyword>
<evidence type="ECO:0000313" key="2">
    <source>
        <dbReference type="Proteomes" id="UP001175227"/>
    </source>
</evidence>
<organism evidence="1 2">
    <name type="scientific">Armillaria novae-zelandiae</name>
    <dbReference type="NCBI Taxonomy" id="153914"/>
    <lineage>
        <taxon>Eukaryota</taxon>
        <taxon>Fungi</taxon>
        <taxon>Dikarya</taxon>
        <taxon>Basidiomycota</taxon>
        <taxon>Agaricomycotina</taxon>
        <taxon>Agaricomycetes</taxon>
        <taxon>Agaricomycetidae</taxon>
        <taxon>Agaricales</taxon>
        <taxon>Marasmiineae</taxon>
        <taxon>Physalacriaceae</taxon>
        <taxon>Armillaria</taxon>
    </lineage>
</organism>
<dbReference type="EMBL" id="JAUEPR010000040">
    <property type="protein sequence ID" value="KAK0472447.1"/>
    <property type="molecule type" value="Genomic_DNA"/>
</dbReference>
<accession>A0AA39NV61</accession>
<comment type="caution">
    <text evidence="1">The sequence shown here is derived from an EMBL/GenBank/DDBJ whole genome shotgun (WGS) entry which is preliminary data.</text>
</comment>